<keyword evidence="6 9" id="KW-0472">Membrane</keyword>
<comment type="similarity">
    <text evidence="2">Belongs to the G-protein coupled receptor 1 family.</text>
</comment>
<evidence type="ECO:0000256" key="2">
    <source>
        <dbReference type="ARBA" id="ARBA00010663"/>
    </source>
</evidence>
<feature type="transmembrane region" description="Helical" evidence="9">
    <location>
        <begin position="44"/>
        <end position="69"/>
    </location>
</feature>
<comment type="caution">
    <text evidence="11">The sequence shown here is derived from an EMBL/GenBank/DDBJ whole genome shotgun (WGS) entry which is preliminary data.</text>
</comment>
<organism evidence="11 12">
    <name type="scientific">Leptotrombidium deliense</name>
    <dbReference type="NCBI Taxonomy" id="299467"/>
    <lineage>
        <taxon>Eukaryota</taxon>
        <taxon>Metazoa</taxon>
        <taxon>Ecdysozoa</taxon>
        <taxon>Arthropoda</taxon>
        <taxon>Chelicerata</taxon>
        <taxon>Arachnida</taxon>
        <taxon>Acari</taxon>
        <taxon>Acariformes</taxon>
        <taxon>Trombidiformes</taxon>
        <taxon>Prostigmata</taxon>
        <taxon>Anystina</taxon>
        <taxon>Parasitengona</taxon>
        <taxon>Trombiculoidea</taxon>
        <taxon>Trombiculidae</taxon>
        <taxon>Leptotrombidium</taxon>
    </lineage>
</organism>
<sequence length="146" mass="16606">MSNNRTLTDFPSDNYLLDPNMTLENAYPEFPPYPDFSQINYVRFLFIILYFIVMVLSVFGNAAVCYTVLSNRKMKTVVNFYIVNLAVCDFLVGSFVLPVKLLELTAPAEWGALNDTLCSAMFFLQTIFVFASVLTLVATCLERCFQ</sequence>
<dbReference type="GO" id="GO:0004930">
    <property type="term" value="F:G protein-coupled receptor activity"/>
    <property type="evidence" value="ECO:0007669"/>
    <property type="project" value="UniProtKB-KW"/>
</dbReference>
<dbReference type="PROSITE" id="PS50262">
    <property type="entry name" value="G_PROTEIN_RECEP_F1_2"/>
    <property type="match status" value="1"/>
</dbReference>
<dbReference type="OrthoDB" id="2101615at2759"/>
<dbReference type="InterPro" id="IPR017452">
    <property type="entry name" value="GPCR_Rhodpsn_7TM"/>
</dbReference>
<evidence type="ECO:0000256" key="3">
    <source>
        <dbReference type="ARBA" id="ARBA00022692"/>
    </source>
</evidence>
<proteinExistence type="inferred from homology"/>
<protein>
    <submittedName>
        <fullName evidence="11">G protein-coupled receptor-like protein</fullName>
    </submittedName>
</protein>
<dbReference type="InterPro" id="IPR000276">
    <property type="entry name" value="GPCR_Rhodpsn"/>
</dbReference>
<evidence type="ECO:0000256" key="4">
    <source>
        <dbReference type="ARBA" id="ARBA00022989"/>
    </source>
</evidence>
<evidence type="ECO:0000313" key="11">
    <source>
        <dbReference type="EMBL" id="RWS30474.1"/>
    </source>
</evidence>
<feature type="transmembrane region" description="Helical" evidence="9">
    <location>
        <begin position="122"/>
        <end position="141"/>
    </location>
</feature>
<evidence type="ECO:0000256" key="6">
    <source>
        <dbReference type="ARBA" id="ARBA00023136"/>
    </source>
</evidence>
<comment type="subcellular location">
    <subcellularLocation>
        <location evidence="1">Membrane</location>
        <topology evidence="1">Multi-pass membrane protein</topology>
    </subcellularLocation>
</comment>
<dbReference type="PRINTS" id="PR00237">
    <property type="entry name" value="GPCRRHODOPSN"/>
</dbReference>
<dbReference type="PANTHER" id="PTHR45695">
    <property type="entry name" value="LEUCOKININ RECEPTOR-RELATED"/>
    <property type="match status" value="1"/>
</dbReference>
<evidence type="ECO:0000256" key="1">
    <source>
        <dbReference type="ARBA" id="ARBA00004141"/>
    </source>
</evidence>
<reference evidence="11 12" key="1">
    <citation type="journal article" date="2018" name="Gigascience">
        <title>Genomes of trombidid mites reveal novel predicted allergens and laterally-transferred genes associated with secondary metabolism.</title>
        <authorList>
            <person name="Dong X."/>
            <person name="Chaisiri K."/>
            <person name="Xia D."/>
            <person name="Armstrong S.D."/>
            <person name="Fang Y."/>
            <person name="Donnelly M.J."/>
            <person name="Kadowaki T."/>
            <person name="McGarry J.W."/>
            <person name="Darby A.C."/>
            <person name="Makepeace B.L."/>
        </authorList>
    </citation>
    <scope>NUCLEOTIDE SEQUENCE [LARGE SCALE GENOMIC DNA]</scope>
    <source>
        <strain evidence="11">UoL-UT</strain>
    </source>
</reference>
<dbReference type="Gene3D" id="1.20.1070.10">
    <property type="entry name" value="Rhodopsin 7-helix transmembrane proteins"/>
    <property type="match status" value="1"/>
</dbReference>
<dbReference type="STRING" id="299467.A0A443SSG6"/>
<evidence type="ECO:0000256" key="9">
    <source>
        <dbReference type="SAM" id="Phobius"/>
    </source>
</evidence>
<dbReference type="Pfam" id="PF00001">
    <property type="entry name" value="7tm_1"/>
    <property type="match status" value="1"/>
</dbReference>
<dbReference type="Proteomes" id="UP000288716">
    <property type="component" value="Unassembled WGS sequence"/>
</dbReference>
<dbReference type="VEuPathDB" id="VectorBase:LDEU001568"/>
<evidence type="ECO:0000256" key="5">
    <source>
        <dbReference type="ARBA" id="ARBA00023040"/>
    </source>
</evidence>
<evidence type="ECO:0000259" key="10">
    <source>
        <dbReference type="PROSITE" id="PS50262"/>
    </source>
</evidence>
<dbReference type="SUPFAM" id="SSF81321">
    <property type="entry name" value="Family A G protein-coupled receptor-like"/>
    <property type="match status" value="1"/>
</dbReference>
<name>A0A443SSG6_9ACAR</name>
<keyword evidence="5" id="KW-0297">G-protein coupled receptor</keyword>
<keyword evidence="7 11" id="KW-0675">Receptor</keyword>
<feature type="domain" description="G-protein coupled receptors family 1 profile" evidence="10">
    <location>
        <begin position="60"/>
        <end position="146"/>
    </location>
</feature>
<evidence type="ECO:0000256" key="7">
    <source>
        <dbReference type="ARBA" id="ARBA00023170"/>
    </source>
</evidence>
<dbReference type="EMBL" id="NCKV01000489">
    <property type="protein sequence ID" value="RWS30474.1"/>
    <property type="molecule type" value="Genomic_DNA"/>
</dbReference>
<keyword evidence="3 9" id="KW-0812">Transmembrane</keyword>
<gene>
    <name evidence="11" type="ORF">B4U80_11293</name>
</gene>
<dbReference type="AlphaFoldDB" id="A0A443SSG6"/>
<keyword evidence="12" id="KW-1185">Reference proteome</keyword>
<keyword evidence="4 9" id="KW-1133">Transmembrane helix</keyword>
<evidence type="ECO:0000313" key="12">
    <source>
        <dbReference type="Proteomes" id="UP000288716"/>
    </source>
</evidence>
<dbReference type="GO" id="GO:0005886">
    <property type="term" value="C:plasma membrane"/>
    <property type="evidence" value="ECO:0007669"/>
    <property type="project" value="TreeGrafter"/>
</dbReference>
<evidence type="ECO:0000256" key="8">
    <source>
        <dbReference type="ARBA" id="ARBA00023224"/>
    </source>
</evidence>
<accession>A0A443SSG6</accession>
<feature type="transmembrane region" description="Helical" evidence="9">
    <location>
        <begin position="81"/>
        <end position="102"/>
    </location>
</feature>
<dbReference type="PANTHER" id="PTHR45695:SF15">
    <property type="entry name" value="OPSIN RH2"/>
    <property type="match status" value="1"/>
</dbReference>
<keyword evidence="8" id="KW-0807">Transducer</keyword>